<dbReference type="InterPro" id="IPR005302">
    <property type="entry name" value="MoCF_Sase_C"/>
</dbReference>
<dbReference type="Proteomes" id="UP000546162">
    <property type="component" value="Unassembled WGS sequence"/>
</dbReference>
<evidence type="ECO:0000313" key="3">
    <source>
        <dbReference type="Proteomes" id="UP000546162"/>
    </source>
</evidence>
<dbReference type="PANTHER" id="PTHR36930:SF1">
    <property type="entry name" value="MOSC DOMAIN-CONTAINING PROTEIN"/>
    <property type="match status" value="1"/>
</dbReference>
<dbReference type="PANTHER" id="PTHR36930">
    <property type="entry name" value="METAL-SULFUR CLUSTER BIOSYNTHESIS PROTEINS YUAD-RELATED"/>
    <property type="match status" value="1"/>
</dbReference>
<keyword evidence="3" id="KW-1185">Reference proteome</keyword>
<feature type="domain" description="MOSC" evidence="1">
    <location>
        <begin position="22"/>
        <end position="334"/>
    </location>
</feature>
<dbReference type="InterPro" id="IPR011037">
    <property type="entry name" value="Pyrv_Knase-like_insert_dom_sf"/>
</dbReference>
<dbReference type="GO" id="GO:0003824">
    <property type="term" value="F:catalytic activity"/>
    <property type="evidence" value="ECO:0007669"/>
    <property type="project" value="InterPro"/>
</dbReference>
<dbReference type="GO" id="GO:0030151">
    <property type="term" value="F:molybdenum ion binding"/>
    <property type="evidence" value="ECO:0007669"/>
    <property type="project" value="InterPro"/>
</dbReference>
<comment type="caution">
    <text evidence="2">The sequence shown here is derived from an EMBL/GenBank/DDBJ whole genome shotgun (WGS) entry which is preliminary data.</text>
</comment>
<gene>
    <name evidence="2" type="ORF">BJY16_002911</name>
</gene>
<protein>
    <submittedName>
        <fullName evidence="2">MOSC domain-containing protein YiiM</fullName>
    </submittedName>
</protein>
<evidence type="ECO:0000259" key="1">
    <source>
        <dbReference type="PROSITE" id="PS51340"/>
    </source>
</evidence>
<dbReference type="SUPFAM" id="SSF50800">
    <property type="entry name" value="PK beta-barrel domain-like"/>
    <property type="match status" value="2"/>
</dbReference>
<dbReference type="InterPro" id="IPR052716">
    <property type="entry name" value="MOSC_domain"/>
</dbReference>
<accession>A0A7W7GWE0</accession>
<reference evidence="2 3" key="1">
    <citation type="submission" date="2020-08" db="EMBL/GenBank/DDBJ databases">
        <title>Sequencing the genomes of 1000 actinobacteria strains.</title>
        <authorList>
            <person name="Klenk H.-P."/>
        </authorList>
    </citation>
    <scope>NUCLEOTIDE SEQUENCE [LARGE SCALE GENOMIC DNA]</scope>
    <source>
        <strain evidence="2 3">DSM 45809</strain>
    </source>
</reference>
<evidence type="ECO:0000313" key="2">
    <source>
        <dbReference type="EMBL" id="MBB4739452.1"/>
    </source>
</evidence>
<proteinExistence type="predicted"/>
<name>A0A7W7GWE0_9ACTN</name>
<dbReference type="RefSeq" id="WP_185039986.1">
    <property type="nucleotide sequence ID" value="NZ_BAABFG010000005.1"/>
</dbReference>
<dbReference type="EMBL" id="JACHNB010000001">
    <property type="protein sequence ID" value="MBB4739452.1"/>
    <property type="molecule type" value="Genomic_DNA"/>
</dbReference>
<dbReference type="Gene3D" id="2.40.33.20">
    <property type="entry name" value="PK beta-barrel domain-like"/>
    <property type="match status" value="1"/>
</dbReference>
<organism evidence="2 3">
    <name type="scientific">Actinoplanes octamycinicus</name>
    <dbReference type="NCBI Taxonomy" id="135948"/>
    <lineage>
        <taxon>Bacteria</taxon>
        <taxon>Bacillati</taxon>
        <taxon>Actinomycetota</taxon>
        <taxon>Actinomycetes</taxon>
        <taxon>Micromonosporales</taxon>
        <taxon>Micromonosporaceae</taxon>
        <taxon>Actinoplanes</taxon>
    </lineage>
</organism>
<dbReference type="AlphaFoldDB" id="A0A7W7GWE0"/>
<sequence length="346" mass="33084">MSDTSGTVVAVSRNDAYTFTKPTRDEIVLVAGLGVEGDIHAGITVRHRGRVAADPTQPNLRQVHLIQAELFDEVAGKGFDVPAGGLGENVTTRGLDLLGLPRGTILRFGPEKQAAGSAVAGSAALESAVAGSAVAGGAVAGSAVAGGAVAGSAALESAVAGSAVAGGAVAGSAVAGGAVAGSAALESAVAGSAVAGGAVAGSAALESAVAGSAMAGSAAAGGVTAGSPGAVADHPVQGVLAAAGMARLDEAAARAVAAVAEALARDAEADRDPRPAVVVTGLRNPCAQINRYRAGLLKEMVAQDAGGALVRKAGVMGVVLRGGAIRAGDPVAVEFPPGPREPLERV</sequence>
<dbReference type="PROSITE" id="PS51340">
    <property type="entry name" value="MOSC"/>
    <property type="match status" value="1"/>
</dbReference>
<dbReference type="GO" id="GO:0030170">
    <property type="term" value="F:pyridoxal phosphate binding"/>
    <property type="evidence" value="ECO:0007669"/>
    <property type="project" value="InterPro"/>
</dbReference>